<name>A0A645FU97_9ZZZZ</name>
<proteinExistence type="predicted"/>
<sequence length="117" mass="14063">MQRNHRHFHRDGDEEAQHQQIFHTVGHRGIQQLFIVEGPHTGRFIVHKHQRQDGNQHHQTTRLGINEELGRRRDTRFTVRGFMPPQRDQEVHRHQHHFPEEEEQEHVDGKEHADHAA</sequence>
<organism evidence="2">
    <name type="scientific">bioreactor metagenome</name>
    <dbReference type="NCBI Taxonomy" id="1076179"/>
    <lineage>
        <taxon>unclassified sequences</taxon>
        <taxon>metagenomes</taxon>
        <taxon>ecological metagenomes</taxon>
    </lineage>
</organism>
<reference evidence="2" key="1">
    <citation type="submission" date="2019-08" db="EMBL/GenBank/DDBJ databases">
        <authorList>
            <person name="Kucharzyk K."/>
            <person name="Murdoch R.W."/>
            <person name="Higgins S."/>
            <person name="Loffler F."/>
        </authorList>
    </citation>
    <scope>NUCLEOTIDE SEQUENCE</scope>
</reference>
<evidence type="ECO:0000313" key="2">
    <source>
        <dbReference type="EMBL" id="MPN18058.1"/>
    </source>
</evidence>
<comment type="caution">
    <text evidence="2">The sequence shown here is derived from an EMBL/GenBank/DDBJ whole genome shotgun (WGS) entry which is preliminary data.</text>
</comment>
<dbReference type="AlphaFoldDB" id="A0A645FU97"/>
<feature type="compositionally biased region" description="Basic and acidic residues" evidence="1">
    <location>
        <begin position="68"/>
        <end position="77"/>
    </location>
</feature>
<evidence type="ECO:0000256" key="1">
    <source>
        <dbReference type="SAM" id="MobiDB-lite"/>
    </source>
</evidence>
<accession>A0A645FU97</accession>
<protein>
    <submittedName>
        <fullName evidence="2">Uncharacterized protein</fullName>
    </submittedName>
</protein>
<gene>
    <name evidence="2" type="ORF">SDC9_165416</name>
</gene>
<feature type="compositionally biased region" description="Basic and acidic residues" evidence="1">
    <location>
        <begin position="106"/>
        <end position="117"/>
    </location>
</feature>
<feature type="region of interest" description="Disordered" evidence="1">
    <location>
        <begin position="49"/>
        <end position="117"/>
    </location>
</feature>
<dbReference type="EMBL" id="VSSQ01065315">
    <property type="protein sequence ID" value="MPN18058.1"/>
    <property type="molecule type" value="Genomic_DNA"/>
</dbReference>